<keyword evidence="2" id="KW-1185">Reference proteome</keyword>
<name>A0A5B7DDL7_PORTR</name>
<proteinExistence type="predicted"/>
<gene>
    <name evidence="1" type="ORF">E2C01_012230</name>
</gene>
<reference evidence="1 2" key="1">
    <citation type="submission" date="2019-05" db="EMBL/GenBank/DDBJ databases">
        <title>Another draft genome of Portunus trituberculatus and its Hox gene families provides insights of decapod evolution.</title>
        <authorList>
            <person name="Jeong J.-H."/>
            <person name="Song I."/>
            <person name="Kim S."/>
            <person name="Choi T."/>
            <person name="Kim D."/>
            <person name="Ryu S."/>
            <person name="Kim W."/>
        </authorList>
    </citation>
    <scope>NUCLEOTIDE SEQUENCE [LARGE SCALE GENOMIC DNA]</scope>
    <source>
        <tissue evidence="1">Muscle</tissue>
    </source>
</reference>
<accession>A0A5B7DDL7</accession>
<dbReference type="AlphaFoldDB" id="A0A5B7DDL7"/>
<evidence type="ECO:0000313" key="2">
    <source>
        <dbReference type="Proteomes" id="UP000324222"/>
    </source>
</evidence>
<evidence type="ECO:0000313" key="1">
    <source>
        <dbReference type="EMBL" id="MPC19317.1"/>
    </source>
</evidence>
<sequence length="79" mass="8773">MRVWIEREESADEKYLLDGGQRDLTSTLDPCHAPPYRHAQSSCVNPACGDVRESGVCKARTGRCRASLADALYCNLRCV</sequence>
<dbReference type="EMBL" id="VSRR010000759">
    <property type="protein sequence ID" value="MPC19317.1"/>
    <property type="molecule type" value="Genomic_DNA"/>
</dbReference>
<protein>
    <submittedName>
        <fullName evidence="1">Uncharacterized protein</fullName>
    </submittedName>
</protein>
<dbReference type="Proteomes" id="UP000324222">
    <property type="component" value="Unassembled WGS sequence"/>
</dbReference>
<organism evidence="1 2">
    <name type="scientific">Portunus trituberculatus</name>
    <name type="common">Swimming crab</name>
    <name type="synonym">Neptunus trituberculatus</name>
    <dbReference type="NCBI Taxonomy" id="210409"/>
    <lineage>
        <taxon>Eukaryota</taxon>
        <taxon>Metazoa</taxon>
        <taxon>Ecdysozoa</taxon>
        <taxon>Arthropoda</taxon>
        <taxon>Crustacea</taxon>
        <taxon>Multicrustacea</taxon>
        <taxon>Malacostraca</taxon>
        <taxon>Eumalacostraca</taxon>
        <taxon>Eucarida</taxon>
        <taxon>Decapoda</taxon>
        <taxon>Pleocyemata</taxon>
        <taxon>Brachyura</taxon>
        <taxon>Eubrachyura</taxon>
        <taxon>Portunoidea</taxon>
        <taxon>Portunidae</taxon>
        <taxon>Portuninae</taxon>
        <taxon>Portunus</taxon>
    </lineage>
</organism>
<comment type="caution">
    <text evidence="1">The sequence shown here is derived from an EMBL/GenBank/DDBJ whole genome shotgun (WGS) entry which is preliminary data.</text>
</comment>